<feature type="region of interest" description="Disordered" evidence="1">
    <location>
        <begin position="96"/>
        <end position="161"/>
    </location>
</feature>
<sequence length="185" mass="19255">MNIGSVGTQNTSLVEMLRLAAQKATSSTEQTGSESGSDDFKVSGPAELMSKLQQLKEKDPEQFQEVVEQLAEDVAAQAEEAEGEEQNRLTHLAEMLGQVAETGDLSALQPPQGGPGQGGTPPPGGMPPGGMTGADKAGRAPGTYGPNGQMVEREEEEDGSIFQTLLARIDAALAAAEEDEETTLA</sequence>
<accession>E3CZY0</accession>
<protein>
    <submittedName>
        <fullName evidence="2">Uncharacterized protein</fullName>
    </submittedName>
</protein>
<evidence type="ECO:0000313" key="2">
    <source>
        <dbReference type="EMBL" id="EFQ22912.1"/>
    </source>
</evidence>
<proteinExistence type="predicted"/>
<dbReference type="PaxDb" id="584708-Apau_0478"/>
<feature type="region of interest" description="Disordered" evidence="1">
    <location>
        <begin position="21"/>
        <end position="48"/>
    </location>
</feature>
<dbReference type="Proteomes" id="UP000005096">
    <property type="component" value="Chromosome"/>
</dbReference>
<reference evidence="2 3" key="1">
    <citation type="journal article" date="2010" name="Stand. Genomic Sci.">
        <title>Non-contiguous finished genome sequence of Aminomonas paucivorans type strain (GLU-3).</title>
        <authorList>
            <person name="Pitluck S."/>
            <person name="Yasawong M."/>
            <person name="Held B."/>
            <person name="Lapidus A."/>
            <person name="Nolan M."/>
            <person name="Copeland A."/>
            <person name="Lucas S."/>
            <person name="Del Rio T.G."/>
            <person name="Tice H."/>
            <person name="Cheng J.F."/>
            <person name="Chertkov O."/>
            <person name="Goodwin L."/>
            <person name="Tapia R."/>
            <person name="Han C."/>
            <person name="Liolios K."/>
            <person name="Ivanova N."/>
            <person name="Mavromatis K."/>
            <person name="Ovchinnikova G."/>
            <person name="Pati A."/>
            <person name="Chen A."/>
            <person name="Palaniappan K."/>
            <person name="Land M."/>
            <person name="Hauser L."/>
            <person name="Chang Y.J."/>
            <person name="Jeffries C.D."/>
            <person name="Pukall R."/>
            <person name="Spring S."/>
            <person name="Rohde M."/>
            <person name="Sikorski J."/>
            <person name="Goker M."/>
            <person name="Woyke T."/>
            <person name="Bristow J."/>
            <person name="Eisen J.A."/>
            <person name="Markowitz V."/>
            <person name="Hugenholtz P."/>
            <person name="Kyrpides N.C."/>
            <person name="Klenk H.P."/>
        </authorList>
    </citation>
    <scope>NUCLEOTIDE SEQUENCE [LARGE SCALE GENOMIC DNA]</scope>
    <source>
        <strain evidence="2 3">DSM 12260</strain>
    </source>
</reference>
<evidence type="ECO:0000313" key="3">
    <source>
        <dbReference type="Proteomes" id="UP000005096"/>
    </source>
</evidence>
<dbReference type="EMBL" id="CM001022">
    <property type="protein sequence ID" value="EFQ22912.1"/>
    <property type="molecule type" value="Genomic_DNA"/>
</dbReference>
<gene>
    <name evidence="2" type="ORF">Apau_0478</name>
</gene>
<dbReference type="eggNOG" id="ENOG5030NI6">
    <property type="taxonomic scope" value="Bacteria"/>
</dbReference>
<dbReference type="RefSeq" id="WP_006300065.1">
    <property type="nucleotide sequence ID" value="NZ_CM001022.1"/>
</dbReference>
<dbReference type="STRING" id="584708.Apau_0478"/>
<dbReference type="HOGENOM" id="CLU_1458413_0_0_0"/>
<feature type="compositionally biased region" description="Low complexity" evidence="1">
    <location>
        <begin position="25"/>
        <end position="35"/>
    </location>
</feature>
<name>E3CZY0_9BACT</name>
<keyword evidence="3" id="KW-1185">Reference proteome</keyword>
<organism evidence="2 3">
    <name type="scientific">Aminomonas paucivorans DSM 12260</name>
    <dbReference type="NCBI Taxonomy" id="584708"/>
    <lineage>
        <taxon>Bacteria</taxon>
        <taxon>Thermotogati</taxon>
        <taxon>Synergistota</taxon>
        <taxon>Synergistia</taxon>
        <taxon>Synergistales</taxon>
        <taxon>Synergistaceae</taxon>
        <taxon>Aminomonas</taxon>
    </lineage>
</organism>
<dbReference type="AlphaFoldDB" id="E3CZY0"/>
<evidence type="ECO:0000256" key="1">
    <source>
        <dbReference type="SAM" id="MobiDB-lite"/>
    </source>
</evidence>